<evidence type="ECO:0000256" key="7">
    <source>
        <dbReference type="ARBA" id="ARBA00023033"/>
    </source>
</evidence>
<evidence type="ECO:0000256" key="8">
    <source>
        <dbReference type="SAM" id="Phobius"/>
    </source>
</evidence>
<keyword evidence="8" id="KW-1133">Transmembrane helix</keyword>
<dbReference type="InterPro" id="IPR036396">
    <property type="entry name" value="Cyt_P450_sf"/>
</dbReference>
<dbReference type="PANTHER" id="PTHR24305:SF157">
    <property type="entry name" value="N-ACETYLTRYPTOPHAN 6-HYDROXYLASE IVOC-RELATED"/>
    <property type="match status" value="1"/>
</dbReference>
<evidence type="ECO:0000256" key="6">
    <source>
        <dbReference type="ARBA" id="ARBA00023004"/>
    </source>
</evidence>
<dbReference type="PANTHER" id="PTHR24305">
    <property type="entry name" value="CYTOCHROME P450"/>
    <property type="match status" value="1"/>
</dbReference>
<dbReference type="CDD" id="cd11062">
    <property type="entry name" value="CYP58-like"/>
    <property type="match status" value="1"/>
</dbReference>
<keyword evidence="5" id="KW-0560">Oxidoreductase</keyword>
<accession>A0ABR4HQJ1</accession>
<feature type="transmembrane region" description="Helical" evidence="8">
    <location>
        <begin position="13"/>
        <end position="33"/>
    </location>
</feature>
<evidence type="ECO:0000313" key="9">
    <source>
        <dbReference type="EMBL" id="KAL2817762.1"/>
    </source>
</evidence>
<keyword evidence="8" id="KW-0812">Transmembrane</keyword>
<dbReference type="SUPFAM" id="SSF48264">
    <property type="entry name" value="Cytochrome P450"/>
    <property type="match status" value="1"/>
</dbReference>
<dbReference type="PRINTS" id="PR00463">
    <property type="entry name" value="EP450I"/>
</dbReference>
<keyword evidence="10" id="KW-1185">Reference proteome</keyword>
<keyword evidence="3" id="KW-0349">Heme</keyword>
<keyword evidence="4" id="KW-0479">Metal-binding</keyword>
<proteinExistence type="inferred from homology"/>
<name>A0ABR4HQJ1_9EURO</name>
<dbReference type="Proteomes" id="UP001610335">
    <property type="component" value="Unassembled WGS sequence"/>
</dbReference>
<evidence type="ECO:0000256" key="2">
    <source>
        <dbReference type="ARBA" id="ARBA00010617"/>
    </source>
</evidence>
<keyword evidence="6" id="KW-0408">Iron</keyword>
<keyword evidence="7" id="KW-0503">Monooxygenase</keyword>
<dbReference type="Gene3D" id="1.10.630.10">
    <property type="entry name" value="Cytochrome P450"/>
    <property type="match status" value="1"/>
</dbReference>
<evidence type="ECO:0000256" key="3">
    <source>
        <dbReference type="ARBA" id="ARBA00022617"/>
    </source>
</evidence>
<evidence type="ECO:0000256" key="4">
    <source>
        <dbReference type="ARBA" id="ARBA00022723"/>
    </source>
</evidence>
<organism evidence="9 10">
    <name type="scientific">Aspergillus cavernicola</name>
    <dbReference type="NCBI Taxonomy" id="176166"/>
    <lineage>
        <taxon>Eukaryota</taxon>
        <taxon>Fungi</taxon>
        <taxon>Dikarya</taxon>
        <taxon>Ascomycota</taxon>
        <taxon>Pezizomycotina</taxon>
        <taxon>Eurotiomycetes</taxon>
        <taxon>Eurotiomycetidae</taxon>
        <taxon>Eurotiales</taxon>
        <taxon>Aspergillaceae</taxon>
        <taxon>Aspergillus</taxon>
        <taxon>Aspergillus subgen. Nidulantes</taxon>
    </lineage>
</organism>
<comment type="cofactor">
    <cofactor evidence="1">
        <name>heme</name>
        <dbReference type="ChEBI" id="CHEBI:30413"/>
    </cofactor>
</comment>
<evidence type="ECO:0000313" key="10">
    <source>
        <dbReference type="Proteomes" id="UP001610335"/>
    </source>
</evidence>
<keyword evidence="8" id="KW-0472">Membrane</keyword>
<dbReference type="Pfam" id="PF00067">
    <property type="entry name" value="p450"/>
    <property type="match status" value="1"/>
</dbReference>
<dbReference type="InterPro" id="IPR050121">
    <property type="entry name" value="Cytochrome_P450_monoxygenase"/>
</dbReference>
<sequence>MEASIPLSTYGTYGIYGVFAAGLAIYSASLILYRLSLHPLAGYPGPWVAAATGWYEFYYDVVRRGKYVYKIEEMHKRYGPILRINPHEIVINDPEFYNDVYVAANTRRTAIWPRYRTGIGFDGKSSLPGSHTMTQNHELHRRRRKPFEPFFSRLGIDKMEPMIIEETKLLNDRLRSFSGSKHVIRLDHVFSAFAGDVVGRICCESPPDMMNHPEFGKDWHNLIENIVRQLLLFMHIPQLVSLARMIPTGFLLRVYPGAAGFNVFRQLAIHHIVDAKREKLSAEKVQQDTKSSVFRHILSSGMPDSECDTERLSREAMVLFGAGTATTARTMGFMCYYILHNPHMGDRLTEELKDVMAGYPNKNLPTWQELERLPYLHAMIKEGLRLSYGVMRRLPRISPDVALQYKQWTIPAGTPVGMGAYSLHTDPEVYPEPFKFIPERWLGQYNPNMNRNWVPFTRGSRNCLGMNLAYAEMYWALSVLFRPGAPKLQLFETDESDISQSVDFLMPLPKLDSRGTRVTVH</sequence>
<dbReference type="InterPro" id="IPR002401">
    <property type="entry name" value="Cyt_P450_E_grp-I"/>
</dbReference>
<dbReference type="PRINTS" id="PR00385">
    <property type="entry name" value="P450"/>
</dbReference>
<evidence type="ECO:0000256" key="1">
    <source>
        <dbReference type="ARBA" id="ARBA00001971"/>
    </source>
</evidence>
<evidence type="ECO:0000256" key="5">
    <source>
        <dbReference type="ARBA" id="ARBA00023002"/>
    </source>
</evidence>
<comment type="similarity">
    <text evidence="2">Belongs to the cytochrome P450 family.</text>
</comment>
<dbReference type="InterPro" id="IPR001128">
    <property type="entry name" value="Cyt_P450"/>
</dbReference>
<protein>
    <submittedName>
        <fullName evidence="9">Cytochrome P450</fullName>
    </submittedName>
</protein>
<dbReference type="EMBL" id="JBFXLS010000089">
    <property type="protein sequence ID" value="KAL2817762.1"/>
    <property type="molecule type" value="Genomic_DNA"/>
</dbReference>
<reference evidence="9 10" key="1">
    <citation type="submission" date="2024-07" db="EMBL/GenBank/DDBJ databases">
        <title>Section-level genome sequencing and comparative genomics of Aspergillus sections Usti and Cavernicolus.</title>
        <authorList>
            <consortium name="Lawrence Berkeley National Laboratory"/>
            <person name="Nybo J.L."/>
            <person name="Vesth T.C."/>
            <person name="Theobald S."/>
            <person name="Frisvad J.C."/>
            <person name="Larsen T.O."/>
            <person name="Kjaerboelling I."/>
            <person name="Rothschild-Mancinelli K."/>
            <person name="Lyhne E.K."/>
            <person name="Kogle M.E."/>
            <person name="Barry K."/>
            <person name="Clum A."/>
            <person name="Na H."/>
            <person name="Ledsgaard L."/>
            <person name="Lin J."/>
            <person name="Lipzen A."/>
            <person name="Kuo A."/>
            <person name="Riley R."/>
            <person name="Mondo S."/>
            <person name="LaButti K."/>
            <person name="Haridas S."/>
            <person name="Pangalinan J."/>
            <person name="Salamov A.A."/>
            <person name="Simmons B.A."/>
            <person name="Magnuson J.K."/>
            <person name="Chen J."/>
            <person name="Drula E."/>
            <person name="Henrissat B."/>
            <person name="Wiebenga A."/>
            <person name="Lubbers R.J."/>
            <person name="Gomes A.C."/>
            <person name="Makela M.R."/>
            <person name="Stajich J."/>
            <person name="Grigoriev I.V."/>
            <person name="Mortensen U.H."/>
            <person name="De vries R.P."/>
            <person name="Baker S.E."/>
            <person name="Andersen M.R."/>
        </authorList>
    </citation>
    <scope>NUCLEOTIDE SEQUENCE [LARGE SCALE GENOMIC DNA]</scope>
    <source>
        <strain evidence="9 10">CBS 600.67</strain>
    </source>
</reference>
<comment type="caution">
    <text evidence="9">The sequence shown here is derived from an EMBL/GenBank/DDBJ whole genome shotgun (WGS) entry which is preliminary data.</text>
</comment>
<gene>
    <name evidence="9" type="ORF">BDW59DRAFT_165808</name>
</gene>